<accession>A0A1J4KRJ1</accession>
<dbReference type="GO" id="GO:0005886">
    <property type="term" value="C:plasma membrane"/>
    <property type="evidence" value="ECO:0007669"/>
    <property type="project" value="TreeGrafter"/>
</dbReference>
<feature type="transmembrane region" description="Helical" evidence="1">
    <location>
        <begin position="31"/>
        <end position="49"/>
    </location>
</feature>
<comment type="caution">
    <text evidence="2">The sequence shown here is derived from an EMBL/GenBank/DDBJ whole genome shotgun (WGS) entry which is preliminary data.</text>
</comment>
<organism evidence="2 3">
    <name type="scientific">Tritrichomonas foetus</name>
    <dbReference type="NCBI Taxonomy" id="1144522"/>
    <lineage>
        <taxon>Eukaryota</taxon>
        <taxon>Metamonada</taxon>
        <taxon>Parabasalia</taxon>
        <taxon>Tritrichomonadida</taxon>
        <taxon>Tritrichomonadidae</taxon>
        <taxon>Tritrichomonas</taxon>
    </lineage>
</organism>
<protein>
    <submittedName>
        <fullName evidence="2">Ethanolamine utilization protein EutH</fullName>
    </submittedName>
</protein>
<feature type="transmembrane region" description="Helical" evidence="1">
    <location>
        <begin position="131"/>
        <end position="153"/>
    </location>
</feature>
<dbReference type="RefSeq" id="XP_068367011.1">
    <property type="nucleotide sequence ID" value="XM_068498649.1"/>
</dbReference>
<gene>
    <name evidence="2" type="primary">eutH</name>
    <name evidence="2" type="ORF">TRFO_15900</name>
</gene>
<keyword evidence="1" id="KW-0812">Transmembrane</keyword>
<evidence type="ECO:0000256" key="1">
    <source>
        <dbReference type="SAM" id="Phobius"/>
    </source>
</evidence>
<feature type="transmembrane region" description="Helical" evidence="1">
    <location>
        <begin position="61"/>
        <end position="84"/>
    </location>
</feature>
<feature type="transmembrane region" description="Helical" evidence="1">
    <location>
        <begin position="195"/>
        <end position="220"/>
    </location>
</feature>
<feature type="transmembrane region" description="Helical" evidence="1">
    <location>
        <begin position="344"/>
        <end position="364"/>
    </location>
</feature>
<dbReference type="VEuPathDB" id="TrichDB:TRFO_15900"/>
<dbReference type="GeneID" id="94833353"/>
<evidence type="ECO:0000313" key="3">
    <source>
        <dbReference type="Proteomes" id="UP000179807"/>
    </source>
</evidence>
<dbReference type="Pfam" id="PF04346">
    <property type="entry name" value="EutH"/>
    <property type="match status" value="1"/>
</dbReference>
<feature type="transmembrane region" description="Helical" evidence="1">
    <location>
        <begin position="232"/>
        <end position="251"/>
    </location>
</feature>
<dbReference type="PANTHER" id="PTHR40089:SF1">
    <property type="entry name" value="ETHANOLAMINE PERMEASE EUTH-RELATED"/>
    <property type="match status" value="1"/>
</dbReference>
<dbReference type="PANTHER" id="PTHR40089">
    <property type="entry name" value="ETHANOLAMINE UTILIZATION PROTEIN EUTH"/>
    <property type="match status" value="1"/>
</dbReference>
<dbReference type="AlphaFoldDB" id="A0A1J4KRJ1"/>
<sequence>MSFSDLREAFLNGKVFVESCEYFRTHCDAPLIIQTISTLFMVFAAFDYINNNKYGYGKKYLDAWAAMAPLATAMVGITTLTPVFRLVLTPIISPIFKGLTANPAMFAGTLLDPAMGGLPLSLKLEPNDIPVALYSSCVLGTMLGCTIVFNIPVGLSMIKKENHIFFAYGTLIGILSIPFGCIIGGAAMMATPNKISMIAVLQNLIPILIIAVVIAAFLYFLPFATLNGFMHFSKAITFLMTFGAILAIFQYNTRIKLPLWSTMIDDEGENSLTTVLSTIGGIAVVLTGTMPMVHFITSTFGKYLAYLGRYAGLNVIDSSGLISSIANALPMLDMYNDMSKKGMIFNAAFEVGAAYVLGDHLGYLGSVQLDMIVPMIVGKLFAGLVAIVICVFTGDFFVKKGEEALSKVELETLNIMSISDPNYSQAEEPGAGEV</sequence>
<reference evidence="2" key="1">
    <citation type="submission" date="2016-10" db="EMBL/GenBank/DDBJ databases">
        <authorList>
            <person name="Benchimol M."/>
            <person name="Almeida L.G."/>
            <person name="Vasconcelos A.T."/>
            <person name="Perreira-Neves A."/>
            <person name="Rosa I.A."/>
            <person name="Tasca T."/>
            <person name="Bogo M.R."/>
            <person name="de Souza W."/>
        </authorList>
    </citation>
    <scope>NUCLEOTIDE SEQUENCE [LARGE SCALE GENOMIC DNA]</scope>
    <source>
        <strain evidence="2">K</strain>
    </source>
</reference>
<keyword evidence="1" id="KW-1133">Transmembrane helix</keyword>
<keyword evidence="1" id="KW-0472">Membrane</keyword>
<feature type="transmembrane region" description="Helical" evidence="1">
    <location>
        <begin position="376"/>
        <end position="398"/>
    </location>
</feature>
<dbReference type="Proteomes" id="UP000179807">
    <property type="component" value="Unassembled WGS sequence"/>
</dbReference>
<feature type="transmembrane region" description="Helical" evidence="1">
    <location>
        <begin position="165"/>
        <end position="189"/>
    </location>
</feature>
<proteinExistence type="predicted"/>
<dbReference type="EMBL" id="MLAK01000461">
    <property type="protein sequence ID" value="OHT13875.1"/>
    <property type="molecule type" value="Genomic_DNA"/>
</dbReference>
<dbReference type="GO" id="GO:0034228">
    <property type="term" value="F:ethanolamine transmembrane transporter activity"/>
    <property type="evidence" value="ECO:0007669"/>
    <property type="project" value="InterPro"/>
</dbReference>
<feature type="transmembrane region" description="Helical" evidence="1">
    <location>
        <begin position="271"/>
        <end position="293"/>
    </location>
</feature>
<evidence type="ECO:0000313" key="2">
    <source>
        <dbReference type="EMBL" id="OHT13875.1"/>
    </source>
</evidence>
<keyword evidence="3" id="KW-1185">Reference proteome</keyword>
<name>A0A1J4KRJ1_9EUKA</name>
<dbReference type="InterPro" id="IPR007441">
    <property type="entry name" value="EutH"/>
</dbReference>